<comment type="similarity">
    <text evidence="2 9">Belongs to the GSP I family.</text>
</comment>
<keyword evidence="5 9" id="KW-0997">Cell inner membrane</keyword>
<evidence type="ECO:0000256" key="4">
    <source>
        <dbReference type="ARBA" id="ARBA00022481"/>
    </source>
</evidence>
<protein>
    <recommendedName>
        <fullName evidence="9">Type II secretion system protein I</fullName>
        <shortName evidence="9">T2SS minor pseudopilin I</shortName>
    </recommendedName>
</protein>
<keyword evidence="12" id="KW-1185">Reference proteome</keyword>
<evidence type="ECO:0000256" key="9">
    <source>
        <dbReference type="RuleBase" id="RU368030"/>
    </source>
</evidence>
<evidence type="ECO:0000256" key="6">
    <source>
        <dbReference type="ARBA" id="ARBA00022692"/>
    </source>
</evidence>
<comment type="subcellular location">
    <subcellularLocation>
        <location evidence="1 9">Cell inner membrane</location>
        <topology evidence="1 9">Single-pass membrane protein</topology>
    </subcellularLocation>
</comment>
<dbReference type="NCBIfam" id="TIGR01707">
    <property type="entry name" value="gspI"/>
    <property type="match status" value="1"/>
</dbReference>
<keyword evidence="8 9" id="KW-0472">Membrane</keyword>
<dbReference type="Proteomes" id="UP001249020">
    <property type="component" value="Unassembled WGS sequence"/>
</dbReference>
<evidence type="ECO:0000313" key="12">
    <source>
        <dbReference type="Proteomes" id="UP001249020"/>
    </source>
</evidence>
<feature type="transmembrane region" description="Helical" evidence="9">
    <location>
        <begin position="12"/>
        <end position="34"/>
    </location>
</feature>
<feature type="domain" description="Type II secretion system protein GspI C-terminal" evidence="10">
    <location>
        <begin position="47"/>
        <end position="128"/>
    </location>
</feature>
<dbReference type="RefSeq" id="WP_311362420.1">
    <property type="nucleotide sequence ID" value="NZ_JAVRIE010000006.1"/>
</dbReference>
<keyword evidence="7 9" id="KW-1133">Transmembrane helix</keyword>
<evidence type="ECO:0000256" key="8">
    <source>
        <dbReference type="ARBA" id="ARBA00023136"/>
    </source>
</evidence>
<comment type="function">
    <text evidence="9">Component of the type II secretion system required for the energy-dependent secretion of extracellular factors such as proteases and toxins from the periplasm.</text>
</comment>
<keyword evidence="6 9" id="KW-0812">Transmembrane</keyword>
<evidence type="ECO:0000259" key="10">
    <source>
        <dbReference type="Pfam" id="PF02501"/>
    </source>
</evidence>
<dbReference type="EMBL" id="JAVRIE010000006">
    <property type="protein sequence ID" value="MDT0583650.1"/>
    <property type="molecule type" value="Genomic_DNA"/>
</dbReference>
<dbReference type="AlphaFoldDB" id="A0AAW8R750"/>
<dbReference type="GO" id="GO:0015627">
    <property type="term" value="C:type II protein secretion system complex"/>
    <property type="evidence" value="ECO:0007669"/>
    <property type="project" value="UniProtKB-UniRule"/>
</dbReference>
<evidence type="ECO:0000313" key="11">
    <source>
        <dbReference type="EMBL" id="MDT0583650.1"/>
    </source>
</evidence>
<accession>A0AAW8R750</accession>
<dbReference type="PANTHER" id="PTHR38779:SF2">
    <property type="entry name" value="TYPE II SECRETION SYSTEM PROTEIN I-RELATED"/>
    <property type="match status" value="1"/>
</dbReference>
<dbReference type="InterPro" id="IPR012902">
    <property type="entry name" value="N_methyl_site"/>
</dbReference>
<dbReference type="GO" id="GO:0005886">
    <property type="term" value="C:plasma membrane"/>
    <property type="evidence" value="ECO:0007669"/>
    <property type="project" value="UniProtKB-SubCell"/>
</dbReference>
<dbReference type="Pfam" id="PF07963">
    <property type="entry name" value="N_methyl"/>
    <property type="match status" value="1"/>
</dbReference>
<evidence type="ECO:0000256" key="5">
    <source>
        <dbReference type="ARBA" id="ARBA00022519"/>
    </source>
</evidence>
<dbReference type="GO" id="GO:0015628">
    <property type="term" value="P:protein secretion by the type II secretion system"/>
    <property type="evidence" value="ECO:0007669"/>
    <property type="project" value="UniProtKB-UniRule"/>
</dbReference>
<dbReference type="PANTHER" id="PTHR38779">
    <property type="entry name" value="TYPE II SECRETION SYSTEM PROTEIN I-RELATED"/>
    <property type="match status" value="1"/>
</dbReference>
<evidence type="ECO:0000256" key="7">
    <source>
        <dbReference type="ARBA" id="ARBA00022989"/>
    </source>
</evidence>
<dbReference type="NCBIfam" id="TIGR02532">
    <property type="entry name" value="IV_pilin_GFxxxE"/>
    <property type="match status" value="1"/>
</dbReference>
<proteinExistence type="inferred from homology"/>
<evidence type="ECO:0000256" key="2">
    <source>
        <dbReference type="ARBA" id="ARBA00008358"/>
    </source>
</evidence>
<comment type="caution">
    <text evidence="11">The sequence shown here is derived from an EMBL/GenBank/DDBJ whole genome shotgun (WGS) entry which is preliminary data.</text>
</comment>
<dbReference type="Pfam" id="PF02501">
    <property type="entry name" value="T2SSI"/>
    <property type="match status" value="1"/>
</dbReference>
<comment type="PTM">
    <text evidence="9">Cleaved by prepilin peptidase.</text>
</comment>
<comment type="subunit">
    <text evidence="9">Type II secretion is composed of four main components: the outer membrane complex, the inner membrane complex, the cytoplasmic secretion ATPase and the periplasm-spanning pseudopilus.</text>
</comment>
<name>A0AAW8R750_9ALTE</name>
<keyword evidence="4 9" id="KW-0488">Methylation</keyword>
<sequence>MSKVAKANPNQNGFTLLEVMVAMFIFAVAGAAIIKTTAEHINSLSKLEEITFATWVANNQLMRASLSAEKTWPPKKNQRGSVEMMDRTWYWQQDVENTNDEDLKALIITVGLDEEYKGSVTSVTTYVAKSKG</sequence>
<dbReference type="InterPro" id="IPR045584">
    <property type="entry name" value="Pilin-like"/>
</dbReference>
<organism evidence="11 12">
    <name type="scientific">Brumicola blandensis</name>
    <dbReference type="NCBI Taxonomy" id="3075611"/>
    <lineage>
        <taxon>Bacteria</taxon>
        <taxon>Pseudomonadati</taxon>
        <taxon>Pseudomonadota</taxon>
        <taxon>Gammaproteobacteria</taxon>
        <taxon>Alteromonadales</taxon>
        <taxon>Alteromonadaceae</taxon>
        <taxon>Brumicola</taxon>
    </lineage>
</organism>
<dbReference type="InterPro" id="IPR010052">
    <property type="entry name" value="T2SS_protein-GspI"/>
</dbReference>
<dbReference type="SUPFAM" id="SSF54523">
    <property type="entry name" value="Pili subunits"/>
    <property type="match status" value="1"/>
</dbReference>
<reference evidence="11 12" key="1">
    <citation type="submission" date="2023-09" db="EMBL/GenBank/DDBJ databases">
        <authorList>
            <person name="Rey-Velasco X."/>
        </authorList>
    </citation>
    <scope>NUCLEOTIDE SEQUENCE [LARGE SCALE GENOMIC DNA]</scope>
    <source>
        <strain evidence="11 12">W409</strain>
    </source>
</reference>
<gene>
    <name evidence="11" type="primary">gspI</name>
    <name evidence="11" type="ORF">RM544_13965</name>
</gene>
<evidence type="ECO:0000256" key="3">
    <source>
        <dbReference type="ARBA" id="ARBA00022475"/>
    </source>
</evidence>
<dbReference type="Gene3D" id="3.30.1300.30">
    <property type="entry name" value="GSPII I/J protein-like"/>
    <property type="match status" value="1"/>
</dbReference>
<dbReference type="InterPro" id="IPR003413">
    <property type="entry name" value="T2SS_GspI_C"/>
</dbReference>
<evidence type="ECO:0000256" key="1">
    <source>
        <dbReference type="ARBA" id="ARBA00004377"/>
    </source>
</evidence>
<keyword evidence="3" id="KW-1003">Cell membrane</keyword>